<evidence type="ECO:0000256" key="2">
    <source>
        <dbReference type="ARBA" id="ARBA00022825"/>
    </source>
</evidence>
<dbReference type="PANTHER" id="PTHR42776">
    <property type="entry name" value="SERINE PEPTIDASE S9 FAMILY MEMBER"/>
    <property type="match status" value="1"/>
</dbReference>
<sequence>MPPHPAPAPQPTPEPTDPLTAELVVDVAAAVTPAISPDGRLVAHGVVANGGKGGRPHGSIWVTAADGSTAPHRLTDGTARDLAPKWAPDSASLFFTSDREEQGTAQLQRIRLDGGEDIAEAEALTSWRGGICDHLPLFDGRTVALLAEDEPTAEDERREAECDDAKVWGRHLPPTRLRLLDLETGVLRTVDGLGDRHVVGLVQRPDGGPLAVLSWSTPELDPGVMTAELHVVDPHSASVHDLGPVGIEAQSPAWWHHDGVWHLAHLAVTPEHLVGGLAVIDTVPPASGPAVGHRDLTAGMSVSPSELVQVADGPPLALFADGLDTALYRLHPESLRFHQVSAAPGMLAGLTASRGGETVALLASTAYEPKNVHAGPTGGPLVRLSDTMPELRRIRWGVQERLHYQASDGVQLDGLLILPAGRSRDNGPFPLVTLVHGGPYYRYADEFALNAIDCGQWLATAGYAVFLPNPRGGSGHGHEFAAVVAGAVGGDEWTDILSGIDLLVAQGVADPERLGISGWSHGGFIAAWAAARTDRFKAAMMGAGISDWGMQAGTGDWGLLDAALGGSTGWEGPGPHVHDRHSPISYASGIRTPVLILHGEEDTNVPLGQAIHFHRALRHFGVEHELVVYPREGHGLDERAHQLDALRRIRAWYDRWL</sequence>
<dbReference type="HOGENOM" id="CLU_008615_2_0_11"/>
<dbReference type="KEGG" id="scy:SCATT_p00890"/>
<evidence type="ECO:0000313" key="5">
    <source>
        <dbReference type="Proteomes" id="UP000007842"/>
    </source>
</evidence>
<keyword evidence="2" id="KW-0720">Serine protease</keyword>
<dbReference type="Pfam" id="PF00326">
    <property type="entry name" value="Peptidase_S9"/>
    <property type="match status" value="1"/>
</dbReference>
<protein>
    <submittedName>
        <fullName evidence="4">Peptidase S9 prolyl oligopeptidase active site domain protein</fullName>
    </submittedName>
</protein>
<reference evidence="5" key="1">
    <citation type="submission" date="2011-12" db="EMBL/GenBank/DDBJ databases">
        <title>Complete genome sequence of Streptomyces cattleya strain DSM 46488.</title>
        <authorList>
            <person name="Ou H.-Y."/>
            <person name="Li P."/>
            <person name="Zhao C."/>
            <person name="O'Hagan D."/>
            <person name="Deng Z."/>
        </authorList>
    </citation>
    <scope>NUCLEOTIDE SEQUENCE [LARGE SCALE GENOMIC DNA]</scope>
    <source>
        <strain evidence="5">ATCC 35852 / DSM 46488 / JCM 4925 / NBRC 14057 / NRRL 8057</strain>
        <plasmid evidence="5">Plasmid pSCATT</plasmid>
    </source>
</reference>
<dbReference type="GO" id="GO:0006508">
    <property type="term" value="P:proteolysis"/>
    <property type="evidence" value="ECO:0007669"/>
    <property type="project" value="InterPro"/>
</dbReference>
<dbReference type="RefSeq" id="WP_014152080.1">
    <property type="nucleotide sequence ID" value="NC_016113.1"/>
</dbReference>
<geneLocation type="plasmid" evidence="4 5">
    <name>pSCATT</name>
</geneLocation>
<organism evidence="4 5">
    <name type="scientific">Streptantibioticus cattleyicolor (strain ATCC 35852 / DSM 46488 / JCM 4925 / NBRC 14057 / NRRL 8057)</name>
    <name type="common">Streptomyces cattleya</name>
    <dbReference type="NCBI Taxonomy" id="1003195"/>
    <lineage>
        <taxon>Bacteria</taxon>
        <taxon>Bacillati</taxon>
        <taxon>Actinomycetota</taxon>
        <taxon>Actinomycetes</taxon>
        <taxon>Kitasatosporales</taxon>
        <taxon>Streptomycetaceae</taxon>
        <taxon>Streptantibioticus</taxon>
    </lineage>
</organism>
<keyword evidence="5" id="KW-1185">Reference proteome</keyword>
<dbReference type="OrthoDB" id="262125at2"/>
<dbReference type="InterPro" id="IPR001375">
    <property type="entry name" value="Peptidase_S9_cat"/>
</dbReference>
<accession>F8JLJ8</accession>
<dbReference type="AlphaFoldDB" id="F8JLJ8"/>
<dbReference type="SUPFAM" id="SSF82171">
    <property type="entry name" value="DPP6 N-terminal domain-like"/>
    <property type="match status" value="1"/>
</dbReference>
<dbReference type="KEGG" id="sct:SCAT_p1633"/>
<evidence type="ECO:0000313" key="4">
    <source>
        <dbReference type="EMBL" id="AEW98282.1"/>
    </source>
</evidence>
<evidence type="ECO:0000256" key="1">
    <source>
        <dbReference type="ARBA" id="ARBA00022801"/>
    </source>
</evidence>
<dbReference type="MEROPS" id="S09.071"/>
<gene>
    <name evidence="4" type="ordered locus">SCATT_p00890</name>
</gene>
<dbReference type="InterPro" id="IPR011659">
    <property type="entry name" value="WD40"/>
</dbReference>
<dbReference type="PANTHER" id="PTHR42776:SF27">
    <property type="entry name" value="DIPEPTIDYL PEPTIDASE FAMILY MEMBER 6"/>
    <property type="match status" value="1"/>
</dbReference>
<dbReference type="PATRIC" id="fig|1003195.11.peg.1583"/>
<evidence type="ECO:0000259" key="3">
    <source>
        <dbReference type="Pfam" id="PF00326"/>
    </source>
</evidence>
<dbReference type="InterPro" id="IPR029058">
    <property type="entry name" value="AB_hydrolase_fold"/>
</dbReference>
<proteinExistence type="predicted"/>
<keyword evidence="1" id="KW-0378">Hydrolase</keyword>
<dbReference type="Proteomes" id="UP000007842">
    <property type="component" value="Plasmid pSCATT"/>
</dbReference>
<keyword evidence="2" id="KW-0645">Protease</keyword>
<keyword evidence="4" id="KW-0614">Plasmid</keyword>
<dbReference type="EMBL" id="CP003229">
    <property type="protein sequence ID" value="AEW98282.1"/>
    <property type="molecule type" value="Genomic_DNA"/>
</dbReference>
<dbReference type="Gene3D" id="3.40.50.1820">
    <property type="entry name" value="alpha/beta hydrolase"/>
    <property type="match status" value="1"/>
</dbReference>
<dbReference type="Gene3D" id="2.120.10.30">
    <property type="entry name" value="TolB, C-terminal domain"/>
    <property type="match status" value="1"/>
</dbReference>
<dbReference type="InterPro" id="IPR011042">
    <property type="entry name" value="6-blade_b-propeller_TolB-like"/>
</dbReference>
<dbReference type="SUPFAM" id="SSF53474">
    <property type="entry name" value="alpha/beta-Hydrolases"/>
    <property type="match status" value="1"/>
</dbReference>
<dbReference type="GO" id="GO:0004252">
    <property type="term" value="F:serine-type endopeptidase activity"/>
    <property type="evidence" value="ECO:0007669"/>
    <property type="project" value="TreeGrafter"/>
</dbReference>
<feature type="domain" description="Peptidase S9 prolyl oligopeptidase catalytic" evidence="3">
    <location>
        <begin position="456"/>
        <end position="657"/>
    </location>
</feature>
<name>F8JLJ8_STREN</name>
<accession>G8XE20</accession>
<dbReference type="Pfam" id="PF07676">
    <property type="entry name" value="PD40"/>
    <property type="match status" value="1"/>
</dbReference>